<proteinExistence type="predicted"/>
<sequence length="34" mass="3997">MNLKDKSNYRRFQTITALSTIDSSTGLCRSCWWL</sequence>
<reference evidence="1" key="1">
    <citation type="submission" date="2014-09" db="EMBL/GenBank/DDBJ databases">
        <authorList>
            <person name="Magalhaes I.L.F."/>
            <person name="Oliveira U."/>
            <person name="Santos F.R."/>
            <person name="Vidigal T.H.D.A."/>
            <person name="Brescovit A.D."/>
            <person name="Santos A.J."/>
        </authorList>
    </citation>
    <scope>NUCLEOTIDE SEQUENCE</scope>
    <source>
        <tissue evidence="1">Shoot tissue taken approximately 20 cm above the soil surface</tissue>
    </source>
</reference>
<dbReference type="EMBL" id="GBRH01250015">
    <property type="protein sequence ID" value="JAD47880.1"/>
    <property type="molecule type" value="Transcribed_RNA"/>
</dbReference>
<evidence type="ECO:0000313" key="1">
    <source>
        <dbReference type="EMBL" id="JAD47880.1"/>
    </source>
</evidence>
<dbReference type="AlphaFoldDB" id="A0A0A9AG03"/>
<reference evidence="1" key="2">
    <citation type="journal article" date="2015" name="Data Brief">
        <title>Shoot transcriptome of the giant reed, Arundo donax.</title>
        <authorList>
            <person name="Barrero R.A."/>
            <person name="Guerrero F.D."/>
            <person name="Moolhuijzen P."/>
            <person name="Goolsby J.A."/>
            <person name="Tidwell J."/>
            <person name="Bellgard S.E."/>
            <person name="Bellgard M.I."/>
        </authorList>
    </citation>
    <scope>NUCLEOTIDE SEQUENCE</scope>
    <source>
        <tissue evidence="1">Shoot tissue taken approximately 20 cm above the soil surface</tissue>
    </source>
</reference>
<name>A0A0A9AG03_ARUDO</name>
<accession>A0A0A9AG03</accession>
<organism evidence="1">
    <name type="scientific">Arundo donax</name>
    <name type="common">Giant reed</name>
    <name type="synonym">Donax arundinaceus</name>
    <dbReference type="NCBI Taxonomy" id="35708"/>
    <lineage>
        <taxon>Eukaryota</taxon>
        <taxon>Viridiplantae</taxon>
        <taxon>Streptophyta</taxon>
        <taxon>Embryophyta</taxon>
        <taxon>Tracheophyta</taxon>
        <taxon>Spermatophyta</taxon>
        <taxon>Magnoliopsida</taxon>
        <taxon>Liliopsida</taxon>
        <taxon>Poales</taxon>
        <taxon>Poaceae</taxon>
        <taxon>PACMAD clade</taxon>
        <taxon>Arundinoideae</taxon>
        <taxon>Arundineae</taxon>
        <taxon>Arundo</taxon>
    </lineage>
</organism>
<protein>
    <submittedName>
        <fullName evidence="1">Uncharacterized protein</fullName>
    </submittedName>
</protein>